<dbReference type="OrthoDB" id="9812968at2"/>
<dbReference type="RefSeq" id="WP_093028005.1">
    <property type="nucleotide sequence ID" value="NZ_FMZV01000002.1"/>
</dbReference>
<dbReference type="EMBL" id="FMZV01000002">
    <property type="protein sequence ID" value="SDC49910.1"/>
    <property type="molecule type" value="Genomic_DNA"/>
</dbReference>
<reference evidence="4" key="1">
    <citation type="submission" date="2016-10" db="EMBL/GenBank/DDBJ databases">
        <authorList>
            <person name="Varghese N."/>
            <person name="Submissions S."/>
        </authorList>
    </citation>
    <scope>NUCLEOTIDE SEQUENCE [LARGE SCALE GENOMIC DNA]</scope>
    <source>
        <strain evidence="4">CGMCC 1.9108</strain>
    </source>
</reference>
<evidence type="ECO:0000256" key="1">
    <source>
        <dbReference type="ARBA" id="ARBA00006738"/>
    </source>
</evidence>
<gene>
    <name evidence="3" type="ORF">SAMN04488239_102388</name>
</gene>
<name>A0A1G6M362_9RHOB</name>
<evidence type="ECO:0000313" key="4">
    <source>
        <dbReference type="Proteomes" id="UP000199628"/>
    </source>
</evidence>
<dbReference type="Proteomes" id="UP000199628">
    <property type="component" value="Unassembled WGS sequence"/>
</dbReference>
<keyword evidence="3" id="KW-0255">Endonuclease</keyword>
<dbReference type="InterPro" id="IPR011335">
    <property type="entry name" value="Restrct_endonuc-II-like"/>
</dbReference>
<dbReference type="HAMAP" id="MF_00048">
    <property type="entry name" value="UPF0102"/>
    <property type="match status" value="1"/>
</dbReference>
<comment type="similarity">
    <text evidence="1 2">Belongs to the UPF0102 family.</text>
</comment>
<dbReference type="STRING" id="639004.SAMN04488239_102388"/>
<keyword evidence="3" id="KW-0378">Hydrolase</keyword>
<protein>
    <recommendedName>
        <fullName evidence="2">UPF0102 protein SAMN04488239_102388</fullName>
    </recommendedName>
</protein>
<organism evidence="3 4">
    <name type="scientific">Ruegeria marina</name>
    <dbReference type="NCBI Taxonomy" id="639004"/>
    <lineage>
        <taxon>Bacteria</taxon>
        <taxon>Pseudomonadati</taxon>
        <taxon>Pseudomonadota</taxon>
        <taxon>Alphaproteobacteria</taxon>
        <taxon>Rhodobacterales</taxon>
        <taxon>Roseobacteraceae</taxon>
        <taxon>Ruegeria</taxon>
    </lineage>
</organism>
<dbReference type="InterPro" id="IPR003509">
    <property type="entry name" value="UPF0102_YraN-like"/>
</dbReference>
<keyword evidence="4" id="KW-1185">Reference proteome</keyword>
<sequence length="123" mass="13735">MSARNLRGRLNQLSGDAAEGRVAQDYERRGHRVDRRRWRGKGGEIDLILRFGQEVVFVEVKQSRDFDSAAASLGARQMVRLQNAAAEFLAGEPLGQLTPVRFDVALVDSMGRLQILENAFGHL</sequence>
<dbReference type="PANTHER" id="PTHR34039:SF1">
    <property type="entry name" value="UPF0102 PROTEIN YRAN"/>
    <property type="match status" value="1"/>
</dbReference>
<evidence type="ECO:0000313" key="3">
    <source>
        <dbReference type="EMBL" id="SDC49910.1"/>
    </source>
</evidence>
<dbReference type="SUPFAM" id="SSF52980">
    <property type="entry name" value="Restriction endonuclease-like"/>
    <property type="match status" value="1"/>
</dbReference>
<proteinExistence type="inferred from homology"/>
<dbReference type="PANTHER" id="PTHR34039">
    <property type="entry name" value="UPF0102 PROTEIN YRAN"/>
    <property type="match status" value="1"/>
</dbReference>
<dbReference type="GO" id="GO:0004519">
    <property type="term" value="F:endonuclease activity"/>
    <property type="evidence" value="ECO:0007669"/>
    <property type="project" value="UniProtKB-KW"/>
</dbReference>
<dbReference type="Gene3D" id="3.40.1350.10">
    <property type="match status" value="1"/>
</dbReference>
<dbReference type="InterPro" id="IPR011856">
    <property type="entry name" value="tRNA_endonuc-like_dom_sf"/>
</dbReference>
<dbReference type="GO" id="GO:0003676">
    <property type="term" value="F:nucleic acid binding"/>
    <property type="evidence" value="ECO:0007669"/>
    <property type="project" value="InterPro"/>
</dbReference>
<dbReference type="AlphaFoldDB" id="A0A1G6M362"/>
<evidence type="ECO:0000256" key="2">
    <source>
        <dbReference type="HAMAP-Rule" id="MF_00048"/>
    </source>
</evidence>
<dbReference type="Pfam" id="PF02021">
    <property type="entry name" value="UPF0102"/>
    <property type="match status" value="1"/>
</dbReference>
<keyword evidence="3" id="KW-0540">Nuclease</keyword>
<accession>A0A1G6M362</accession>